<evidence type="ECO:0000256" key="8">
    <source>
        <dbReference type="ARBA" id="ARBA00023136"/>
    </source>
</evidence>
<dbReference type="PRINTS" id="PR01506">
    <property type="entry name" value="TATBPROTEIN"/>
</dbReference>
<comment type="subcellular location">
    <subcellularLocation>
        <location evidence="9">Cell membrane</location>
        <topology evidence="9">Single-pass membrane protein</topology>
    </subcellularLocation>
    <subcellularLocation>
        <location evidence="1">Membrane</location>
        <topology evidence="1">Single-pass membrane protein</topology>
    </subcellularLocation>
</comment>
<evidence type="ECO:0000256" key="3">
    <source>
        <dbReference type="ARBA" id="ARBA00022475"/>
    </source>
</evidence>
<evidence type="ECO:0000256" key="7">
    <source>
        <dbReference type="ARBA" id="ARBA00023010"/>
    </source>
</evidence>
<dbReference type="InterPro" id="IPR018448">
    <property type="entry name" value="TatB"/>
</dbReference>
<organism evidence="12">
    <name type="scientific">Candidatus Kentrum sp. DK</name>
    <dbReference type="NCBI Taxonomy" id="2126562"/>
    <lineage>
        <taxon>Bacteria</taxon>
        <taxon>Pseudomonadati</taxon>
        <taxon>Pseudomonadota</taxon>
        <taxon>Gammaproteobacteria</taxon>
        <taxon>Candidatus Kentrum</taxon>
    </lineage>
</organism>
<comment type="subunit">
    <text evidence="9">The Tat system comprises two distinct complexes: a TatABC complex, containing multiple copies of TatA, TatB and TatC subunits, and a separate TatA complex, containing only TatA subunits. Substrates initially bind to the TatABC complex, which probably triggers association of the separate TatA complex to form the active translocon.</text>
</comment>
<dbReference type="PANTHER" id="PTHR33162">
    <property type="entry name" value="SEC-INDEPENDENT PROTEIN TRANSLOCASE PROTEIN TATA, CHLOROPLASTIC"/>
    <property type="match status" value="1"/>
</dbReference>
<keyword evidence="6 9" id="KW-1133">Transmembrane helix</keyword>
<keyword evidence="5 9" id="KW-0653">Protein transport</keyword>
<evidence type="ECO:0000256" key="2">
    <source>
        <dbReference type="ARBA" id="ARBA00022448"/>
    </source>
</evidence>
<dbReference type="InterPro" id="IPR003369">
    <property type="entry name" value="TatA/B/E"/>
</dbReference>
<accession>A0A450T9N0</accession>
<feature type="transmembrane region" description="Helical" evidence="11">
    <location>
        <begin position="6"/>
        <end position="22"/>
    </location>
</feature>
<dbReference type="NCBIfam" id="TIGR01410">
    <property type="entry name" value="tatB"/>
    <property type="match status" value="1"/>
</dbReference>
<dbReference type="HAMAP" id="MF_00237">
    <property type="entry name" value="TatB"/>
    <property type="match status" value="1"/>
</dbReference>
<evidence type="ECO:0000256" key="10">
    <source>
        <dbReference type="SAM" id="MobiDB-lite"/>
    </source>
</evidence>
<evidence type="ECO:0000256" key="5">
    <source>
        <dbReference type="ARBA" id="ARBA00022927"/>
    </source>
</evidence>
<evidence type="ECO:0000256" key="11">
    <source>
        <dbReference type="SAM" id="Phobius"/>
    </source>
</evidence>
<dbReference type="GO" id="GO:0008320">
    <property type="term" value="F:protein transmembrane transporter activity"/>
    <property type="evidence" value="ECO:0007669"/>
    <property type="project" value="UniProtKB-UniRule"/>
</dbReference>
<protein>
    <recommendedName>
        <fullName evidence="9">Sec-independent protein translocase protein TatB</fullName>
    </recommendedName>
</protein>
<keyword evidence="3 9" id="KW-1003">Cell membrane</keyword>
<evidence type="ECO:0000256" key="6">
    <source>
        <dbReference type="ARBA" id="ARBA00022989"/>
    </source>
</evidence>
<keyword evidence="7 9" id="KW-0811">Translocation</keyword>
<dbReference type="EMBL" id="CAADEY010000107">
    <property type="protein sequence ID" value="VFJ63399.1"/>
    <property type="molecule type" value="Genomic_DNA"/>
</dbReference>
<sequence length="128" mass="14219">MFDIGFWELTLIAIIALVVIGPERLPEFARTAGFWIGRARRLFTNVKNDIDRELRADELRRMIKPQELEQIHEIIEETKTTVTDAGADLSEISSPNSPSDGSSINSPEFLSADSNEKSGSNGTQSPRS</sequence>
<comment type="similarity">
    <text evidence="9">Belongs to the TatB family.</text>
</comment>
<dbReference type="Gene3D" id="1.20.5.3310">
    <property type="match status" value="1"/>
</dbReference>
<feature type="compositionally biased region" description="Polar residues" evidence="10">
    <location>
        <begin position="117"/>
        <end position="128"/>
    </location>
</feature>
<reference evidence="12" key="1">
    <citation type="submission" date="2019-02" db="EMBL/GenBank/DDBJ databases">
        <authorList>
            <person name="Gruber-Vodicka R. H."/>
            <person name="Seah K. B. B."/>
        </authorList>
    </citation>
    <scope>NUCLEOTIDE SEQUENCE</scope>
    <source>
        <strain evidence="12">BECK_DK161</strain>
    </source>
</reference>
<dbReference type="AlphaFoldDB" id="A0A450T9N0"/>
<evidence type="ECO:0000256" key="4">
    <source>
        <dbReference type="ARBA" id="ARBA00022692"/>
    </source>
</evidence>
<proteinExistence type="inferred from homology"/>
<dbReference type="PANTHER" id="PTHR33162:SF1">
    <property type="entry name" value="SEC-INDEPENDENT PROTEIN TRANSLOCASE PROTEIN TATA, CHLOROPLASTIC"/>
    <property type="match status" value="1"/>
</dbReference>
<feature type="compositionally biased region" description="Low complexity" evidence="10">
    <location>
        <begin position="90"/>
        <end position="108"/>
    </location>
</feature>
<evidence type="ECO:0000256" key="1">
    <source>
        <dbReference type="ARBA" id="ARBA00004167"/>
    </source>
</evidence>
<keyword evidence="8 9" id="KW-0472">Membrane</keyword>
<dbReference type="GO" id="GO:0043953">
    <property type="term" value="P:protein transport by the Tat complex"/>
    <property type="evidence" value="ECO:0007669"/>
    <property type="project" value="UniProtKB-UniRule"/>
</dbReference>
<keyword evidence="2 9" id="KW-0813">Transport</keyword>
<keyword evidence="4 9" id="KW-0812">Transmembrane</keyword>
<gene>
    <name evidence="9" type="primary">tatB</name>
    <name evidence="12" type="ORF">BECKDK2373C_GA0170839_11076</name>
</gene>
<dbReference type="GO" id="GO:0033281">
    <property type="term" value="C:TAT protein transport complex"/>
    <property type="evidence" value="ECO:0007669"/>
    <property type="project" value="UniProtKB-UniRule"/>
</dbReference>
<dbReference type="Pfam" id="PF02416">
    <property type="entry name" value="TatA_B_E"/>
    <property type="match status" value="1"/>
</dbReference>
<evidence type="ECO:0000256" key="9">
    <source>
        <dbReference type="HAMAP-Rule" id="MF_00237"/>
    </source>
</evidence>
<evidence type="ECO:0000313" key="12">
    <source>
        <dbReference type="EMBL" id="VFJ63399.1"/>
    </source>
</evidence>
<name>A0A450T9N0_9GAMM</name>
<feature type="region of interest" description="Disordered" evidence="10">
    <location>
        <begin position="80"/>
        <end position="128"/>
    </location>
</feature>
<comment type="function">
    <text evidence="9">Part of the twin-arginine translocation (Tat) system that transports large folded proteins containing a characteristic twin-arginine motif in their signal peptide across membranes. Together with TatC, TatB is part of a receptor directly interacting with Tat signal peptides. TatB may form an oligomeric binding site that transiently accommodates folded Tat precursor proteins before their translocation.</text>
</comment>